<protein>
    <recommendedName>
        <fullName evidence="3">Flp pilus-assembly TadG-like N-terminal domain-containing protein</fullName>
    </recommendedName>
</protein>
<proteinExistence type="predicted"/>
<organism evidence="1 2">
    <name type="scientific">Rubritalea spongiae</name>
    <dbReference type="NCBI Taxonomy" id="430797"/>
    <lineage>
        <taxon>Bacteria</taxon>
        <taxon>Pseudomonadati</taxon>
        <taxon>Verrucomicrobiota</taxon>
        <taxon>Verrucomicrobiia</taxon>
        <taxon>Verrucomicrobiales</taxon>
        <taxon>Rubritaleaceae</taxon>
        <taxon>Rubritalea</taxon>
    </lineage>
</organism>
<comment type="caution">
    <text evidence="1">The sequence shown here is derived from an EMBL/GenBank/DDBJ whole genome shotgun (WGS) entry which is preliminary data.</text>
</comment>
<evidence type="ECO:0008006" key="3">
    <source>
        <dbReference type="Google" id="ProtNLM"/>
    </source>
</evidence>
<evidence type="ECO:0000313" key="2">
    <source>
        <dbReference type="Proteomes" id="UP001597297"/>
    </source>
</evidence>
<dbReference type="RefSeq" id="WP_377094604.1">
    <property type="nucleotide sequence ID" value="NZ_JBHSJM010000001.1"/>
</dbReference>
<evidence type="ECO:0000313" key="1">
    <source>
        <dbReference type="EMBL" id="MFD2276657.1"/>
    </source>
</evidence>
<keyword evidence="2" id="KW-1185">Reference proteome</keyword>
<gene>
    <name evidence="1" type="ORF">ACFSQZ_09280</name>
</gene>
<dbReference type="Proteomes" id="UP001597297">
    <property type="component" value="Unassembled WGS sequence"/>
</dbReference>
<dbReference type="EMBL" id="JBHUJC010000026">
    <property type="protein sequence ID" value="MFD2276657.1"/>
    <property type="molecule type" value="Genomic_DNA"/>
</dbReference>
<name>A0ABW5E2V3_9BACT</name>
<sequence length="1214" mass="136923">MYFRRHRILRRDTGFALISSIVLLVPLCILALACVQLSVIESQQSQHSLSKSYAKTNARLALQIALTQLQLYTGKDQTTTSRADLLDSRKTPNSQTDPALIHPYYTLAYQTEKVLTPEANDSIKLRKIQKLPAYLVSGNEFHNLLDWNGTEYPENYTTALSEIPSEKSVTLKHSASSHAVKAPRISLPNNGGYAYWISDEGCKARIDSYDTERQYNSKLTHDETHHFRDYNSLRAPSQLRPIGLADFSHPERNLTLNTISLYSEEHHKLLDEHAHSYTVYSQSVLSDQQNGGLKKNLTAAINLDDVKFKDLTSHSGTESSQHSPIFLYQKSTFPAETSPVKFSHYAGVPWEVIRSYIRRPEWESNINGKCPTLSSHLGSPAHQLPYYWQSSDRNYRHQMDARLIRRQALLTRFQIGYDFSLQYQGIEKEADDTYWHAYALRQHFIPIAIFWNPYNADLKITEAIEFQLYLDRNWSSGKHNTELELTPADDREWQIFALIDDSENESPNWSYPTSGTEKFIYPFHPQGNIQSSDICRLSFHIPTSTIPAGSTAVFTAPTGNQILQYSRNTPNTLTQGYAPGNGFYSKNAKLRVKAQSENEAKPSPPTLTILRYPTAAGAEHTRLQVTNHSSFQRINWDFANILPTSGIRFIPQDQADHEPLSSGTNNGSQTPQFTAALIRKFPDITHHTGNSTAWTTPSNKLDTNLFTAPWNIFFNSNPARYGAYGAHPDAEETFTAPPQFLSGISIGASPLIHPELNSNNEAFVGHSDSFASGSNKAIQLALPRHETRTISLAHLTQLNISKWVSNYNADQSNASATDTFFPHSAIGNAFLPPNIPPANTKITLQDKHAYASSATSTHYDQSFHYNHLLWDRYFLTGARPQDHINLQQQQNFCPNKNLEAIEPLDSQHWNNPHLSATQLLLRGGFNVNSTSSEAWKCVLSATRSLQTNEGSNISENLTPFARLPYVEAKHISTPPTNLSDPTLYDGSTYRALTDGEIEALAQAIVTENKLRGPAPTLSQWINRSLNPEFHYRKRVQQLPLTSLQICYEGTLQAAINRTSINGAYNTPNFSPPSEIVADPQTPTDFQLGKLNTLTFKYHSGYGAPASLTQADVLQRIGHLLTARSDTFIIRAYGEHRSPEGEIIATAYCEAIVQRLPEYLDQTNPPETPPYKWLLSSQEPLKGHWEKNNELSLINQKFGRRYQLIHFRWLHPNEI</sequence>
<reference evidence="2" key="1">
    <citation type="journal article" date="2019" name="Int. J. Syst. Evol. Microbiol.">
        <title>The Global Catalogue of Microorganisms (GCM) 10K type strain sequencing project: providing services to taxonomists for standard genome sequencing and annotation.</title>
        <authorList>
            <consortium name="The Broad Institute Genomics Platform"/>
            <consortium name="The Broad Institute Genome Sequencing Center for Infectious Disease"/>
            <person name="Wu L."/>
            <person name="Ma J."/>
        </authorList>
    </citation>
    <scope>NUCLEOTIDE SEQUENCE [LARGE SCALE GENOMIC DNA]</scope>
    <source>
        <strain evidence="2">JCM 16545</strain>
    </source>
</reference>
<accession>A0ABW5E2V3</accession>
<dbReference type="PROSITE" id="PS51257">
    <property type="entry name" value="PROKAR_LIPOPROTEIN"/>
    <property type="match status" value="1"/>
</dbReference>